<protein>
    <submittedName>
        <fullName evidence="3">Uncharacterized protein</fullName>
    </submittedName>
</protein>
<dbReference type="Proteomes" id="UP000250275">
    <property type="component" value="Unassembled WGS sequence"/>
</dbReference>
<name>A0A310SDP9_9HYME</name>
<reference evidence="3 4" key="1">
    <citation type="submission" date="2015-07" db="EMBL/GenBank/DDBJ databases">
        <title>The genome of Eufriesea mexicana.</title>
        <authorList>
            <person name="Pan H."/>
            <person name="Kapheim K."/>
        </authorList>
    </citation>
    <scope>NUCLEOTIDE SEQUENCE [LARGE SCALE GENOMIC DNA]</scope>
    <source>
        <strain evidence="3">0111107269</strain>
        <tissue evidence="3">Whole body</tissue>
    </source>
</reference>
<dbReference type="EMBL" id="KQ767283">
    <property type="protein sequence ID" value="OAD53423.1"/>
    <property type="molecule type" value="Genomic_DNA"/>
</dbReference>
<evidence type="ECO:0000313" key="4">
    <source>
        <dbReference type="Proteomes" id="UP000250275"/>
    </source>
</evidence>
<sequence length="477" mass="53823">MGTKKNNFAAVFVLHILMHTTIQSISSRGNSENSSKRNSLLNDATMLLRWTSPPSYECLFVDPDLPICDVKWMLDSAEDSTSSEDSYNIDVVHRSRRNVDVSAMDVIVYTFEGCLPSRIPFSMPSCEGISLDRIIDVQKFRPFAVKGVTKPPFVFPKFNYPQWLRMMTRLRNHVSSKIRDEQQHTSVSEEAFVDDSAQDRKEELMNAAMMKQMIPNMIAVSIKDSNGSSLISSDSKSAKLTGQILGTVEGELNARGIVPQARFPSESTTDPPSLQSRDQMSSMKLRSNEYHDHSRLNIATKELYPSTTIPAGPEIPAIPNDRYTYDQMAIEKPLNKLLRYYRLKKLLELPPVEQINITEDEIDDDYPFKKGFVDMYRRKREIGLSAAAQAIAEDSKARGIVGKSVARRIRLGEENSSSKTNQFACKKQKKQPKYLKIVEQGIAASDVAKNRIERNDVEEISKTHGVAVVQEPVMNES</sequence>
<feature type="compositionally biased region" description="Polar residues" evidence="1">
    <location>
        <begin position="265"/>
        <end position="281"/>
    </location>
</feature>
<evidence type="ECO:0000256" key="2">
    <source>
        <dbReference type="SAM" id="SignalP"/>
    </source>
</evidence>
<organism evidence="3 4">
    <name type="scientific">Eufriesea mexicana</name>
    <dbReference type="NCBI Taxonomy" id="516756"/>
    <lineage>
        <taxon>Eukaryota</taxon>
        <taxon>Metazoa</taxon>
        <taxon>Ecdysozoa</taxon>
        <taxon>Arthropoda</taxon>
        <taxon>Hexapoda</taxon>
        <taxon>Insecta</taxon>
        <taxon>Pterygota</taxon>
        <taxon>Neoptera</taxon>
        <taxon>Endopterygota</taxon>
        <taxon>Hymenoptera</taxon>
        <taxon>Apocrita</taxon>
        <taxon>Aculeata</taxon>
        <taxon>Apoidea</taxon>
        <taxon>Anthophila</taxon>
        <taxon>Apidae</taxon>
        <taxon>Eufriesea</taxon>
    </lineage>
</organism>
<evidence type="ECO:0000313" key="3">
    <source>
        <dbReference type="EMBL" id="OAD53423.1"/>
    </source>
</evidence>
<feature type="chain" id="PRO_5016284539" evidence="2">
    <location>
        <begin position="25"/>
        <end position="477"/>
    </location>
</feature>
<dbReference type="OrthoDB" id="7679982at2759"/>
<feature type="signal peptide" evidence="2">
    <location>
        <begin position="1"/>
        <end position="24"/>
    </location>
</feature>
<dbReference type="AlphaFoldDB" id="A0A310SDP9"/>
<accession>A0A310SDP9</accession>
<keyword evidence="2" id="KW-0732">Signal</keyword>
<gene>
    <name evidence="3" type="ORF">WN48_09978</name>
</gene>
<proteinExistence type="predicted"/>
<keyword evidence="4" id="KW-1185">Reference proteome</keyword>
<evidence type="ECO:0000256" key="1">
    <source>
        <dbReference type="SAM" id="MobiDB-lite"/>
    </source>
</evidence>
<feature type="region of interest" description="Disordered" evidence="1">
    <location>
        <begin position="258"/>
        <end position="281"/>
    </location>
</feature>